<dbReference type="STRING" id="337451.A0A3S4NB91"/>
<dbReference type="InterPro" id="IPR035921">
    <property type="entry name" value="F/V-ATP_Csub_sf"/>
</dbReference>
<accession>A0A3S4NB91</accession>
<keyword evidence="4" id="KW-0926">Vacuole</keyword>
<evidence type="ECO:0000256" key="11">
    <source>
        <dbReference type="SAM" id="Phobius"/>
    </source>
</evidence>
<evidence type="ECO:0000256" key="9">
    <source>
        <dbReference type="ARBA" id="ARBA00023136"/>
    </source>
</evidence>
<evidence type="ECO:0000256" key="3">
    <source>
        <dbReference type="ARBA" id="ARBA00022448"/>
    </source>
</evidence>
<comment type="caution">
    <text evidence="13">The sequence shown here is derived from an EMBL/GenBank/DDBJ whole genome shotgun (WGS) entry which is preliminary data.</text>
</comment>
<evidence type="ECO:0000256" key="10">
    <source>
        <dbReference type="SAM" id="MobiDB-lite"/>
    </source>
</evidence>
<feature type="transmembrane region" description="Helical" evidence="11">
    <location>
        <begin position="64"/>
        <end position="84"/>
    </location>
</feature>
<evidence type="ECO:0000256" key="4">
    <source>
        <dbReference type="ARBA" id="ARBA00022554"/>
    </source>
</evidence>
<dbReference type="EMBL" id="QPKB01000001">
    <property type="protein sequence ID" value="RWR74929.1"/>
    <property type="molecule type" value="Genomic_DNA"/>
</dbReference>
<evidence type="ECO:0000256" key="1">
    <source>
        <dbReference type="ARBA" id="ARBA00004128"/>
    </source>
</evidence>
<dbReference type="Gene3D" id="1.20.120.610">
    <property type="entry name" value="lithium bound rotor ring of v- atpase"/>
    <property type="match status" value="1"/>
</dbReference>
<dbReference type="GO" id="GO:0005774">
    <property type="term" value="C:vacuolar membrane"/>
    <property type="evidence" value="ECO:0007669"/>
    <property type="project" value="UniProtKB-SubCell"/>
</dbReference>
<evidence type="ECO:0000259" key="12">
    <source>
        <dbReference type="Pfam" id="PF00137"/>
    </source>
</evidence>
<keyword evidence="9 11" id="KW-0472">Membrane</keyword>
<evidence type="ECO:0000256" key="8">
    <source>
        <dbReference type="ARBA" id="ARBA00023065"/>
    </source>
</evidence>
<feature type="compositionally biased region" description="Basic and acidic residues" evidence="10">
    <location>
        <begin position="7"/>
        <end position="19"/>
    </location>
</feature>
<keyword evidence="8" id="KW-0406">Ion transport</keyword>
<evidence type="ECO:0000256" key="5">
    <source>
        <dbReference type="ARBA" id="ARBA00022692"/>
    </source>
</evidence>
<dbReference type="NCBIfam" id="TIGR01100">
    <property type="entry name" value="V_ATP_synt_C"/>
    <property type="match status" value="1"/>
</dbReference>
<evidence type="ECO:0000256" key="6">
    <source>
        <dbReference type="ARBA" id="ARBA00022781"/>
    </source>
</evidence>
<feature type="domain" description="V-ATPase proteolipid subunit C-like" evidence="12">
    <location>
        <begin position="30"/>
        <end position="84"/>
    </location>
</feature>
<dbReference type="PRINTS" id="PR00122">
    <property type="entry name" value="VACATPASE"/>
</dbReference>
<keyword evidence="7 11" id="KW-1133">Transmembrane helix</keyword>
<protein>
    <submittedName>
        <fullName evidence="13">V-type proton ATPase proteolipid subunit</fullName>
    </submittedName>
</protein>
<dbReference type="GO" id="GO:0046961">
    <property type="term" value="F:proton-transporting ATPase activity, rotational mechanism"/>
    <property type="evidence" value="ECO:0007669"/>
    <property type="project" value="InterPro"/>
</dbReference>
<dbReference type="PANTHER" id="PTHR10263">
    <property type="entry name" value="V-TYPE PROTON ATPASE PROTEOLIPID SUBUNIT"/>
    <property type="match status" value="1"/>
</dbReference>
<gene>
    <name evidence="13" type="ORF">CKAN_00328800</name>
</gene>
<dbReference type="Pfam" id="PF00137">
    <property type="entry name" value="ATP-synt_C"/>
    <property type="match status" value="1"/>
</dbReference>
<dbReference type="GO" id="GO:0033179">
    <property type="term" value="C:proton-transporting V-type ATPase, V0 domain"/>
    <property type="evidence" value="ECO:0007669"/>
    <property type="project" value="InterPro"/>
</dbReference>
<organism evidence="13 14">
    <name type="scientific">Cinnamomum micranthum f. kanehirae</name>
    <dbReference type="NCBI Taxonomy" id="337451"/>
    <lineage>
        <taxon>Eukaryota</taxon>
        <taxon>Viridiplantae</taxon>
        <taxon>Streptophyta</taxon>
        <taxon>Embryophyta</taxon>
        <taxon>Tracheophyta</taxon>
        <taxon>Spermatophyta</taxon>
        <taxon>Magnoliopsida</taxon>
        <taxon>Magnoliidae</taxon>
        <taxon>Laurales</taxon>
        <taxon>Lauraceae</taxon>
        <taxon>Cinnamomum</taxon>
    </lineage>
</organism>
<dbReference type="Proteomes" id="UP000283530">
    <property type="component" value="Unassembled WGS sequence"/>
</dbReference>
<dbReference type="InterPro" id="IPR000245">
    <property type="entry name" value="ATPase_proteolipid_csu"/>
</dbReference>
<proteinExistence type="inferred from homology"/>
<name>A0A3S4NB91_9MAGN</name>
<evidence type="ECO:0000256" key="2">
    <source>
        <dbReference type="ARBA" id="ARBA00007296"/>
    </source>
</evidence>
<dbReference type="AlphaFoldDB" id="A0A3S4NB91"/>
<reference evidence="13 14" key="1">
    <citation type="journal article" date="2019" name="Nat. Plants">
        <title>Stout camphor tree genome fills gaps in understanding of flowering plant genome evolution.</title>
        <authorList>
            <person name="Chaw S.M."/>
            <person name="Liu Y.C."/>
            <person name="Wu Y.W."/>
            <person name="Wang H.Y."/>
            <person name="Lin C.I."/>
            <person name="Wu C.S."/>
            <person name="Ke H.M."/>
            <person name="Chang L.Y."/>
            <person name="Hsu C.Y."/>
            <person name="Yang H.T."/>
            <person name="Sudianto E."/>
            <person name="Hsu M.H."/>
            <person name="Wu K.P."/>
            <person name="Wang L.N."/>
            <person name="Leebens-Mack J.H."/>
            <person name="Tsai I.J."/>
        </authorList>
    </citation>
    <scope>NUCLEOTIDE SEQUENCE [LARGE SCALE GENOMIC DNA]</scope>
    <source>
        <strain evidence="14">cv. Chaw 1501</strain>
        <tissue evidence="13">Young leaves</tissue>
    </source>
</reference>
<evidence type="ECO:0000313" key="14">
    <source>
        <dbReference type="Proteomes" id="UP000283530"/>
    </source>
</evidence>
<comment type="subcellular location">
    <subcellularLocation>
        <location evidence="1">Vacuole membrane</location>
        <topology evidence="1">Multi-pass membrane protein</topology>
    </subcellularLocation>
</comment>
<keyword evidence="14" id="KW-1185">Reference proteome</keyword>
<comment type="similarity">
    <text evidence="2">Belongs to the V-ATPase proteolipid subunit family.</text>
</comment>
<evidence type="ECO:0000256" key="7">
    <source>
        <dbReference type="ARBA" id="ARBA00022989"/>
    </source>
</evidence>
<keyword evidence="6" id="KW-0375">Hydrogen ion transport</keyword>
<evidence type="ECO:0000313" key="13">
    <source>
        <dbReference type="EMBL" id="RWR74929.1"/>
    </source>
</evidence>
<sequence length="98" mass="10490">MAACNSSRKEEEDSSRKEEEEGNEWHSSSTIILRGMGTAHGMTKSGIGVASMGAMRPELVIKSIVPVVMAGVLGFYGLIIVVVISTEDQPQSKILLLV</sequence>
<dbReference type="InterPro" id="IPR011555">
    <property type="entry name" value="ATPase_proteolipid_su_C_euk"/>
</dbReference>
<keyword evidence="5 11" id="KW-0812">Transmembrane</keyword>
<feature type="region of interest" description="Disordered" evidence="10">
    <location>
        <begin position="1"/>
        <end position="29"/>
    </location>
</feature>
<dbReference type="InterPro" id="IPR002379">
    <property type="entry name" value="ATPase_proteolipid_c-like_dom"/>
</dbReference>
<dbReference type="OrthoDB" id="510079at2759"/>
<keyword evidence="3" id="KW-0813">Transport</keyword>